<feature type="transmembrane region" description="Helical" evidence="1">
    <location>
        <begin position="111"/>
        <end position="134"/>
    </location>
</feature>
<feature type="transmembrane region" description="Helical" evidence="1">
    <location>
        <begin position="41"/>
        <end position="60"/>
    </location>
</feature>
<keyword evidence="3" id="KW-1185">Reference proteome</keyword>
<name>A0A0F7JYJ4_9GAMM</name>
<proteinExistence type="predicted"/>
<sequence>MTLLLHRFAALVAILCVAMFFSATLLVEIFGDTTTIATVKSLIVSPGLFILVPSIALTGGSGFALAKSRNGKLTQLKKRRMPIIGANGIVVLIPCAILLDHWASAGMLGTHFYIVQSIELLAGGINLILMAMNIRDGRRIHTKLSVRPMFERL</sequence>
<dbReference type="AlphaFoldDB" id="A0A0F7JYJ4"/>
<reference evidence="2 3" key="1">
    <citation type="journal article" date="2015" name="Genome Announc.">
        <title>Complete Genome Sequence of Sedimenticola thiotaurini Strain SIP-G1, a Polyphosphate- and Polyhydroxyalkanoate-Accumulating Sulfur-Oxidizing Gammaproteobacterium Isolated from Salt Marsh Sediments.</title>
        <authorList>
            <person name="Flood B.E."/>
            <person name="Jones D.S."/>
            <person name="Bailey J.V."/>
        </authorList>
    </citation>
    <scope>NUCLEOTIDE SEQUENCE [LARGE SCALE GENOMIC DNA]</scope>
    <source>
        <strain evidence="2 3">SIP-G1</strain>
    </source>
</reference>
<organism evidence="2 3">
    <name type="scientific">Sedimenticola thiotaurini</name>
    <dbReference type="NCBI Taxonomy" id="1543721"/>
    <lineage>
        <taxon>Bacteria</taxon>
        <taxon>Pseudomonadati</taxon>
        <taxon>Pseudomonadota</taxon>
        <taxon>Gammaproteobacteria</taxon>
        <taxon>Chromatiales</taxon>
        <taxon>Sedimenticolaceae</taxon>
        <taxon>Sedimenticola</taxon>
    </lineage>
</organism>
<gene>
    <name evidence="2" type="ORF">AAY24_05905</name>
</gene>
<dbReference type="EMBL" id="CP011412">
    <property type="protein sequence ID" value="AKH19960.1"/>
    <property type="molecule type" value="Genomic_DNA"/>
</dbReference>
<protein>
    <submittedName>
        <fullName evidence="2">Membrane protein</fullName>
    </submittedName>
</protein>
<dbReference type="OrthoDB" id="5195601at2"/>
<dbReference type="KEGG" id="seds:AAY24_05905"/>
<keyword evidence="1" id="KW-1133">Transmembrane helix</keyword>
<keyword evidence="1" id="KW-0472">Membrane</keyword>
<dbReference type="Proteomes" id="UP000034410">
    <property type="component" value="Chromosome"/>
</dbReference>
<evidence type="ECO:0000256" key="1">
    <source>
        <dbReference type="SAM" id="Phobius"/>
    </source>
</evidence>
<keyword evidence="1" id="KW-0812">Transmembrane</keyword>
<feature type="transmembrane region" description="Helical" evidence="1">
    <location>
        <begin position="81"/>
        <end position="99"/>
    </location>
</feature>
<evidence type="ECO:0000313" key="2">
    <source>
        <dbReference type="EMBL" id="AKH19960.1"/>
    </source>
</evidence>
<evidence type="ECO:0000313" key="3">
    <source>
        <dbReference type="Proteomes" id="UP000034410"/>
    </source>
</evidence>
<accession>A0A0F7JYJ4</accession>